<evidence type="ECO:0000313" key="10">
    <source>
        <dbReference type="EMBL" id="SUZ65194.1"/>
    </source>
</evidence>
<dbReference type="Pfam" id="PF05164">
    <property type="entry name" value="ZapA"/>
    <property type="match status" value="1"/>
</dbReference>
<dbReference type="AlphaFoldDB" id="A0A381PEY0"/>
<evidence type="ECO:0000256" key="4">
    <source>
        <dbReference type="ARBA" id="ARBA00022618"/>
    </source>
</evidence>
<gene>
    <name evidence="10" type="ORF">METZ01_LOCUS18048</name>
</gene>
<dbReference type="EMBL" id="UINC01000952">
    <property type="protein sequence ID" value="SUZ65194.1"/>
    <property type="molecule type" value="Genomic_DNA"/>
</dbReference>
<protein>
    <recommendedName>
        <fullName evidence="2">Cell division protein ZapA</fullName>
    </recommendedName>
    <alternativeName>
        <fullName evidence="9">Z ring-associated protein ZapA</fullName>
    </alternativeName>
</protein>
<name>A0A381PEY0_9ZZZZ</name>
<keyword evidence="3" id="KW-0963">Cytoplasm</keyword>
<organism evidence="10">
    <name type="scientific">marine metagenome</name>
    <dbReference type="NCBI Taxonomy" id="408172"/>
    <lineage>
        <taxon>unclassified sequences</taxon>
        <taxon>metagenomes</taxon>
        <taxon>ecological metagenomes</taxon>
    </lineage>
</organism>
<evidence type="ECO:0000256" key="9">
    <source>
        <dbReference type="ARBA" id="ARBA00033158"/>
    </source>
</evidence>
<dbReference type="InterPro" id="IPR036192">
    <property type="entry name" value="Cell_div_ZapA-like_sf"/>
</dbReference>
<dbReference type="GO" id="GO:0000917">
    <property type="term" value="P:division septum assembly"/>
    <property type="evidence" value="ECO:0007669"/>
    <property type="project" value="UniProtKB-KW"/>
</dbReference>
<reference evidence="10" key="1">
    <citation type="submission" date="2018-05" db="EMBL/GenBank/DDBJ databases">
        <authorList>
            <person name="Lanie J.A."/>
            <person name="Ng W.-L."/>
            <person name="Kazmierczak K.M."/>
            <person name="Andrzejewski T.M."/>
            <person name="Davidsen T.M."/>
            <person name="Wayne K.J."/>
            <person name="Tettelin H."/>
            <person name="Glass J.I."/>
            <person name="Rusch D."/>
            <person name="Podicherti R."/>
            <person name="Tsui H.-C.T."/>
            <person name="Winkler M.E."/>
        </authorList>
    </citation>
    <scope>NUCLEOTIDE SEQUENCE</scope>
</reference>
<dbReference type="SUPFAM" id="SSF102829">
    <property type="entry name" value="Cell division protein ZapA-like"/>
    <property type="match status" value="1"/>
</dbReference>
<dbReference type="InterPro" id="IPR042233">
    <property type="entry name" value="Cell_div_ZapA_N"/>
</dbReference>
<proteinExistence type="predicted"/>
<evidence type="ECO:0000256" key="7">
    <source>
        <dbReference type="ARBA" id="ARBA00024910"/>
    </source>
</evidence>
<dbReference type="Gene3D" id="1.20.5.50">
    <property type="match status" value="1"/>
</dbReference>
<dbReference type="InterPro" id="IPR007838">
    <property type="entry name" value="Cell_div_ZapA-like"/>
</dbReference>
<dbReference type="GO" id="GO:0000921">
    <property type="term" value="P:septin ring assembly"/>
    <property type="evidence" value="ECO:0007669"/>
    <property type="project" value="TreeGrafter"/>
</dbReference>
<dbReference type="GO" id="GO:0032153">
    <property type="term" value="C:cell division site"/>
    <property type="evidence" value="ECO:0007669"/>
    <property type="project" value="TreeGrafter"/>
</dbReference>
<keyword evidence="5" id="KW-0717">Septation</keyword>
<sequence>MENKEPKLVKVRIFGQEYSIRATTEEKYIKEVAAYVDRKMAEIQKSVPSGLNASKIAILAAMNISDELFNARRGEYSFKGEVESKIESLIQRIDQVI</sequence>
<evidence type="ECO:0000256" key="8">
    <source>
        <dbReference type="ARBA" id="ARBA00026068"/>
    </source>
</evidence>
<dbReference type="GO" id="GO:0005829">
    <property type="term" value="C:cytosol"/>
    <property type="evidence" value="ECO:0007669"/>
    <property type="project" value="TreeGrafter"/>
</dbReference>
<evidence type="ECO:0000256" key="2">
    <source>
        <dbReference type="ARBA" id="ARBA00015195"/>
    </source>
</evidence>
<keyword evidence="4" id="KW-0132">Cell division</keyword>
<comment type="subunit">
    <text evidence="8">Homodimer. Interacts with FtsZ.</text>
</comment>
<keyword evidence="6" id="KW-0131">Cell cycle</keyword>
<accession>A0A381PEY0</accession>
<dbReference type="GO" id="GO:0030428">
    <property type="term" value="C:cell septum"/>
    <property type="evidence" value="ECO:0007669"/>
    <property type="project" value="TreeGrafter"/>
</dbReference>
<comment type="subcellular location">
    <subcellularLocation>
        <location evidence="1">Cytoplasm</location>
    </subcellularLocation>
</comment>
<dbReference type="PANTHER" id="PTHR34981:SF1">
    <property type="entry name" value="CELL DIVISION PROTEIN ZAPA"/>
    <property type="match status" value="1"/>
</dbReference>
<comment type="function">
    <text evidence="7">Activator of cell division through the inhibition of FtsZ GTPase activity, therefore promoting FtsZ assembly into bundles of protofilaments necessary for the formation of the division Z ring. It is recruited early at mid-cell but it is not essential for cell division.</text>
</comment>
<evidence type="ECO:0000256" key="1">
    <source>
        <dbReference type="ARBA" id="ARBA00004496"/>
    </source>
</evidence>
<evidence type="ECO:0000256" key="6">
    <source>
        <dbReference type="ARBA" id="ARBA00023306"/>
    </source>
</evidence>
<dbReference type="GO" id="GO:0043093">
    <property type="term" value="P:FtsZ-dependent cytokinesis"/>
    <property type="evidence" value="ECO:0007669"/>
    <property type="project" value="TreeGrafter"/>
</dbReference>
<evidence type="ECO:0000256" key="5">
    <source>
        <dbReference type="ARBA" id="ARBA00023210"/>
    </source>
</evidence>
<dbReference type="PANTHER" id="PTHR34981">
    <property type="entry name" value="CELL DIVISION PROTEIN ZAPA"/>
    <property type="match status" value="1"/>
</dbReference>
<evidence type="ECO:0000256" key="3">
    <source>
        <dbReference type="ARBA" id="ARBA00022490"/>
    </source>
</evidence>
<dbReference type="Gene3D" id="3.30.160.880">
    <property type="entry name" value="Cell division protein ZapA protomer, N-terminal domain"/>
    <property type="match status" value="1"/>
</dbReference>